<protein>
    <submittedName>
        <fullName evidence="3">Ribonuclease H-like domain-containing protein</fullName>
    </submittedName>
</protein>
<feature type="region of interest" description="Disordered" evidence="1">
    <location>
        <begin position="411"/>
        <end position="460"/>
    </location>
</feature>
<dbReference type="Pfam" id="PF07727">
    <property type="entry name" value="RVT_2"/>
    <property type="match status" value="1"/>
</dbReference>
<dbReference type="Proteomes" id="UP001151760">
    <property type="component" value="Unassembled WGS sequence"/>
</dbReference>
<comment type="caution">
    <text evidence="3">The sequence shown here is derived from an EMBL/GenBank/DDBJ whole genome shotgun (WGS) entry which is preliminary data.</text>
</comment>
<dbReference type="InterPro" id="IPR012337">
    <property type="entry name" value="RNaseH-like_sf"/>
</dbReference>
<proteinExistence type="predicted"/>
<dbReference type="InterPro" id="IPR036397">
    <property type="entry name" value="RNaseH_sf"/>
</dbReference>
<reference evidence="3" key="1">
    <citation type="journal article" date="2022" name="Int. J. Mol. Sci.">
        <title>Draft Genome of Tanacetum Coccineum: Genomic Comparison of Closely Related Tanacetum-Family Plants.</title>
        <authorList>
            <person name="Yamashiro T."/>
            <person name="Shiraishi A."/>
            <person name="Nakayama K."/>
            <person name="Satake H."/>
        </authorList>
    </citation>
    <scope>NUCLEOTIDE SEQUENCE</scope>
</reference>
<evidence type="ECO:0000313" key="3">
    <source>
        <dbReference type="EMBL" id="GJT02159.1"/>
    </source>
</evidence>
<feature type="compositionally biased region" description="Polar residues" evidence="1">
    <location>
        <begin position="422"/>
        <end position="452"/>
    </location>
</feature>
<accession>A0ABQ5AM77</accession>
<feature type="domain" description="Reverse transcriptase Ty1/copia-type" evidence="2">
    <location>
        <begin position="595"/>
        <end position="782"/>
    </location>
</feature>
<feature type="region of interest" description="Disordered" evidence="1">
    <location>
        <begin position="350"/>
        <end position="383"/>
    </location>
</feature>
<feature type="region of interest" description="Disordered" evidence="1">
    <location>
        <begin position="1177"/>
        <end position="1230"/>
    </location>
</feature>
<evidence type="ECO:0000256" key="1">
    <source>
        <dbReference type="SAM" id="MobiDB-lite"/>
    </source>
</evidence>
<evidence type="ECO:0000259" key="2">
    <source>
        <dbReference type="Pfam" id="PF07727"/>
    </source>
</evidence>
<dbReference type="CDD" id="cd09272">
    <property type="entry name" value="RNase_HI_RT_Ty1"/>
    <property type="match status" value="1"/>
</dbReference>
<dbReference type="InterPro" id="IPR013103">
    <property type="entry name" value="RVT_2"/>
</dbReference>
<dbReference type="InterPro" id="IPR043502">
    <property type="entry name" value="DNA/RNA_pol_sf"/>
</dbReference>
<feature type="compositionally biased region" description="Low complexity" evidence="1">
    <location>
        <begin position="1194"/>
        <end position="1228"/>
    </location>
</feature>
<reference evidence="3" key="2">
    <citation type="submission" date="2022-01" db="EMBL/GenBank/DDBJ databases">
        <authorList>
            <person name="Yamashiro T."/>
            <person name="Shiraishi A."/>
            <person name="Satake H."/>
            <person name="Nakayama K."/>
        </authorList>
    </citation>
    <scope>NUCLEOTIDE SEQUENCE</scope>
</reference>
<dbReference type="SUPFAM" id="SSF56672">
    <property type="entry name" value="DNA/RNA polymerases"/>
    <property type="match status" value="1"/>
</dbReference>
<dbReference type="PANTHER" id="PTHR11439:SF495">
    <property type="entry name" value="REVERSE TRANSCRIPTASE, RNA-DEPENDENT DNA POLYMERASE-RELATED"/>
    <property type="match status" value="1"/>
</dbReference>
<organism evidence="3 4">
    <name type="scientific">Tanacetum coccineum</name>
    <dbReference type="NCBI Taxonomy" id="301880"/>
    <lineage>
        <taxon>Eukaryota</taxon>
        <taxon>Viridiplantae</taxon>
        <taxon>Streptophyta</taxon>
        <taxon>Embryophyta</taxon>
        <taxon>Tracheophyta</taxon>
        <taxon>Spermatophyta</taxon>
        <taxon>Magnoliopsida</taxon>
        <taxon>eudicotyledons</taxon>
        <taxon>Gunneridae</taxon>
        <taxon>Pentapetalae</taxon>
        <taxon>asterids</taxon>
        <taxon>campanulids</taxon>
        <taxon>Asterales</taxon>
        <taxon>Asteraceae</taxon>
        <taxon>Asteroideae</taxon>
        <taxon>Anthemideae</taxon>
        <taxon>Anthemidinae</taxon>
        <taxon>Tanacetum</taxon>
    </lineage>
</organism>
<name>A0ABQ5AM77_9ASTR</name>
<dbReference type="SUPFAM" id="SSF53098">
    <property type="entry name" value="Ribonuclease H-like"/>
    <property type="match status" value="1"/>
</dbReference>
<keyword evidence="4" id="KW-1185">Reference proteome</keyword>
<dbReference type="PANTHER" id="PTHR11439">
    <property type="entry name" value="GAG-POL-RELATED RETROTRANSPOSON"/>
    <property type="match status" value="1"/>
</dbReference>
<evidence type="ECO:0000313" key="4">
    <source>
        <dbReference type="Proteomes" id="UP001151760"/>
    </source>
</evidence>
<feature type="region of interest" description="Disordered" evidence="1">
    <location>
        <begin position="1265"/>
        <end position="1286"/>
    </location>
</feature>
<dbReference type="EMBL" id="BQNB010012327">
    <property type="protein sequence ID" value="GJT02159.1"/>
    <property type="molecule type" value="Genomic_DNA"/>
</dbReference>
<dbReference type="Gene3D" id="3.30.420.10">
    <property type="entry name" value="Ribonuclease H-like superfamily/Ribonuclease H"/>
    <property type="match status" value="1"/>
</dbReference>
<sequence length="1286" mass="143777">MVPTKCGIRACVETLIKKNFKVKWQNQDIQHHNHGNEDPIHQEGKVDIMEHKMHLYIVINNHNLWDVINCQWIFRDGAAPTTENFYPSCFNKGGDCQTTGLQEGIGRVKDLASSNTDDTSSSFTMVSMKMIEKVFRFQLCFSKFGFSPLSKNTGSMLMKSSTAVENFGVPQLEIGIFSKWMEYDLRRKIRSSKGRSSDEDSTSANDRSSKAEGASEICFRKPNCNHNVKISRCDNGTEFKNSALNEFCAKNGIQREFSVLARTQQQEWCSVSKEKHGTSIEAARTSKSPSISFMRPFGCLLTILNTLDSLGKFDGKSDIGSSGKDKGPTQEYILLRLQPYRTRIPIEDVAPVAHETPSKSSPKENDVQDSEDAATKESEQDLQDELENMVTQKLATKAMNDVSKQAFEEEKMRIASQKKAAQATSTNKLSTDRSSVSTDRPSVSTDRLSVSTDRPCVSTDRSFVSTDRSITPYVSTASTSTCTNAGESSFVYLGGKIPIDASTLPNADLLINPNMPDLEDASDTLPNEGIFNEAYDDDEDVGAVANFNNMDNTIVVSPILTLRIHKDHPKGQILGDPTSAVQTRGKIQKASSAQQALVFRNKRDERSIVVKNKARLVAQGFKQEEGIDYDEVFAPVARIEAIRLFLAFASYKGFPVYQMDVKSAFIYGTIKEEVYVHQPPGFVDLAHPHKVYKVVKALYGPHQAPRAWYETLSTFLLENGFRRGTIDKTLFIKKNKSDIMLVQVYVDDIIFGSTKQSMCTEFEECVHKRFQMSSMGELTFFLRTATTPIESNKPLVKDEDVIDVDIDVDVHVYKSMIGSLMYLTASRPDIMFAICACARFQVTPKASHLHAVKRIFRYLKHQPKLELWYPRDSPFELEAFSDSDYAGASLDRKSTTGGCQFLSRRLISWQCKKQTIVANSTTEAEYVAAAHCCGQNPVYHSRTKHIKIRHHFIRDCYEKRLIDVLKIHTDSNVADLLTKGFDVTRMSMDLRMDRSSPGKYYPSMVFHMANLKYSDKHNMVAFLKKPNESVGFTEVVDFIKGTSLRTLANETLQLVAFIDSKEYIITEASVRSKLQLADTTGIHNLSDAEIYAGLATLGALCGGWDQVVVLLLTALNVYLAIRGIFTIYFGYSTENKGRYLALTLTKKLFANMKRGYAGDIIPLLPAMLARAVVNQGGGSTQLAEPHPTPVDPIPSTSHSPHPSPQHQSPSHSPLHHSPPQSSPHFSPPRINSLEKELKDTKQTLGNAVIKLVKKVKTLETALKRKSKKVLISKSAGEELEDQGRKF</sequence>
<gene>
    <name evidence="3" type="ORF">Tco_0823328</name>
</gene>